<keyword evidence="3" id="KW-1185">Reference proteome</keyword>
<dbReference type="Proteomes" id="UP001274830">
    <property type="component" value="Unassembled WGS sequence"/>
</dbReference>
<evidence type="ECO:0000256" key="1">
    <source>
        <dbReference type="SAM" id="MobiDB-lite"/>
    </source>
</evidence>
<feature type="compositionally biased region" description="Basic and acidic residues" evidence="1">
    <location>
        <begin position="769"/>
        <end position="786"/>
    </location>
</feature>
<feature type="compositionally biased region" description="Polar residues" evidence="1">
    <location>
        <begin position="353"/>
        <end position="375"/>
    </location>
</feature>
<name>A0AAE0WXF5_9PEZI</name>
<sequence>MSLCLCPCDPRWYGVGDPIHNPMLAASYDYHGAQPAFVRAVPFFIEDEQLRAEMVSALYDVVDLVTQNAADQSDTYYTALNSLNGYVSALWYQSTLPVPLEVAAGLSWQDRYAATLAICIDLLIRSQLLFDAQPHSGVWRTIQDLDRQADSLLVTGDFAQPLSTVTAPEITSNAPPHEVVTSSSTQPQRPGLSILQPAESGVQSEPSGMKTMTEVPTISTTLTIGSGTDWIDHFDARHLQINGVETIKLLHPIQQASIAKHQAVLLQQLARKVSIGVMSKKYGPSTSVQHRAAKQTVDTVIGELRRRDAEVPHEAGQLQKLRTSGPGLVPIRASTYGFQPARQSSFAGEGPSSFRTQSKYGSGTHRQSSFTGNRISSLRRRGGSLQPTETGMTPSYPAHIGPRVSSFRQGSQIDRVPRTISTQGRGAGGTTPLLGGACGYGQHAGSQAGLSRSTLRAPSTNRRSSTTGQVTSDYTKEVCQLGTGQLYSEWMYSGSGLEVKINHPVSLSDLPGTLEEKLVPGMKRALVDRNAKITKTELEDLEVAKKFYARGETIKVFTTWLEGIDVAKSKVATQAMADFVTTADRDNVAERFLNQISGAGLSATESATIADRICGGEIDELVAEQVHKDKRSSFHAQGLEPRGKGRAVSFMADGASSTSLEDGLFRDAGIFGDLDTTDDRDAVTAVTERLGDDYIAAFPNASRVDTLEAAQKALAEQLSAACADVPPQSVPEDDFVDAPAHLDIKNSSASQPTMHEDLAQRAAASTDDVSDKAEAASDVGGLKESDGGATAGGAKAE</sequence>
<dbReference type="AlphaFoldDB" id="A0AAE0WXF5"/>
<reference evidence="2" key="1">
    <citation type="submission" date="2023-07" db="EMBL/GenBank/DDBJ databases">
        <title>Black Yeasts Isolated from many extreme environments.</title>
        <authorList>
            <person name="Coleine C."/>
            <person name="Stajich J.E."/>
            <person name="Selbmann L."/>
        </authorList>
    </citation>
    <scope>NUCLEOTIDE SEQUENCE</scope>
    <source>
        <strain evidence="2">CCFEE 5485</strain>
    </source>
</reference>
<evidence type="ECO:0000313" key="2">
    <source>
        <dbReference type="EMBL" id="KAK3679734.1"/>
    </source>
</evidence>
<evidence type="ECO:0000313" key="3">
    <source>
        <dbReference type="Proteomes" id="UP001274830"/>
    </source>
</evidence>
<protein>
    <submittedName>
        <fullName evidence="2">Uncharacterized protein</fullName>
    </submittedName>
</protein>
<accession>A0AAE0WXF5</accession>
<dbReference type="EMBL" id="JAUTXT010000001">
    <property type="protein sequence ID" value="KAK3679734.1"/>
    <property type="molecule type" value="Genomic_DNA"/>
</dbReference>
<gene>
    <name evidence="2" type="ORF">LTR78_000110</name>
</gene>
<comment type="caution">
    <text evidence="2">The sequence shown here is derived from an EMBL/GenBank/DDBJ whole genome shotgun (WGS) entry which is preliminary data.</text>
</comment>
<organism evidence="2 3">
    <name type="scientific">Recurvomyces mirabilis</name>
    <dbReference type="NCBI Taxonomy" id="574656"/>
    <lineage>
        <taxon>Eukaryota</taxon>
        <taxon>Fungi</taxon>
        <taxon>Dikarya</taxon>
        <taxon>Ascomycota</taxon>
        <taxon>Pezizomycotina</taxon>
        <taxon>Dothideomycetes</taxon>
        <taxon>Dothideomycetidae</taxon>
        <taxon>Mycosphaerellales</taxon>
        <taxon>Teratosphaeriaceae</taxon>
        <taxon>Recurvomyces</taxon>
    </lineage>
</organism>
<proteinExistence type="predicted"/>
<feature type="region of interest" description="Disordered" evidence="1">
    <location>
        <begin position="445"/>
        <end position="471"/>
    </location>
</feature>
<feature type="region of interest" description="Disordered" evidence="1">
    <location>
        <begin position="342"/>
        <end position="404"/>
    </location>
</feature>
<feature type="region of interest" description="Disordered" evidence="1">
    <location>
        <begin position="745"/>
        <end position="797"/>
    </location>
</feature>
<feature type="compositionally biased region" description="Polar residues" evidence="1">
    <location>
        <begin position="167"/>
        <end position="188"/>
    </location>
</feature>
<feature type="region of interest" description="Disordered" evidence="1">
    <location>
        <begin position="167"/>
        <end position="210"/>
    </location>
</feature>